<evidence type="ECO:0000313" key="2">
    <source>
        <dbReference type="EMBL" id="GAI07555.1"/>
    </source>
</evidence>
<accession>X1LYR4</accession>
<dbReference type="SUPFAM" id="SSF51556">
    <property type="entry name" value="Metallo-dependent hydrolases"/>
    <property type="match status" value="1"/>
</dbReference>
<proteinExistence type="predicted"/>
<comment type="caution">
    <text evidence="2">The sequence shown here is derived from an EMBL/GenBank/DDBJ whole genome shotgun (WGS) entry which is preliminary data.</text>
</comment>
<dbReference type="PANTHER" id="PTHR46124">
    <property type="entry name" value="D-AMINOACYL-TRNA DEACYLASE"/>
    <property type="match status" value="1"/>
</dbReference>
<dbReference type="GO" id="GO:0016788">
    <property type="term" value="F:hydrolase activity, acting on ester bonds"/>
    <property type="evidence" value="ECO:0007669"/>
    <property type="project" value="InterPro"/>
</dbReference>
<protein>
    <submittedName>
        <fullName evidence="2">Uncharacterized protein</fullName>
    </submittedName>
</protein>
<evidence type="ECO:0000256" key="1">
    <source>
        <dbReference type="SAM" id="MobiDB-lite"/>
    </source>
</evidence>
<feature type="region of interest" description="Disordered" evidence="1">
    <location>
        <begin position="117"/>
        <end position="143"/>
    </location>
</feature>
<dbReference type="EMBL" id="BARV01011405">
    <property type="protein sequence ID" value="GAI07555.1"/>
    <property type="molecule type" value="Genomic_DNA"/>
</dbReference>
<dbReference type="GO" id="GO:0005829">
    <property type="term" value="C:cytosol"/>
    <property type="evidence" value="ECO:0007669"/>
    <property type="project" value="TreeGrafter"/>
</dbReference>
<dbReference type="AlphaFoldDB" id="X1LYR4"/>
<gene>
    <name evidence="2" type="ORF">S06H3_21648</name>
</gene>
<sequence length="143" mass="15752">MAIGEAGLDYHYDHSPRPVQRKVFARQIELAHQLDLPLVVHSREAFSDTVAVLKEVGVPPKGVLFHSFTGSGEAAVLLAEMGAYISVNGIITFPKANAHRESLATFPPERIMLETDAPYLSPSPRRGRRNEPAYLPHTLRSLA</sequence>
<dbReference type="PANTHER" id="PTHR46124:SF2">
    <property type="entry name" value="D-AMINOACYL-TRNA DEACYLASE"/>
    <property type="match status" value="1"/>
</dbReference>
<feature type="non-terminal residue" evidence="2">
    <location>
        <position position="143"/>
    </location>
</feature>
<dbReference type="CDD" id="cd01310">
    <property type="entry name" value="TatD_DNAse"/>
    <property type="match status" value="1"/>
</dbReference>
<organism evidence="2">
    <name type="scientific">marine sediment metagenome</name>
    <dbReference type="NCBI Taxonomy" id="412755"/>
    <lineage>
        <taxon>unclassified sequences</taxon>
        <taxon>metagenomes</taxon>
        <taxon>ecological metagenomes</taxon>
    </lineage>
</organism>
<dbReference type="InterPro" id="IPR032466">
    <property type="entry name" value="Metal_Hydrolase"/>
</dbReference>
<dbReference type="Pfam" id="PF01026">
    <property type="entry name" value="TatD_DNase"/>
    <property type="match status" value="1"/>
</dbReference>
<dbReference type="InterPro" id="IPR001130">
    <property type="entry name" value="TatD-like"/>
</dbReference>
<dbReference type="Gene3D" id="3.20.20.140">
    <property type="entry name" value="Metal-dependent hydrolases"/>
    <property type="match status" value="1"/>
</dbReference>
<name>X1LYR4_9ZZZZ</name>
<reference evidence="2" key="1">
    <citation type="journal article" date="2014" name="Front. Microbiol.">
        <title>High frequency of phylogenetically diverse reductive dehalogenase-homologous genes in deep subseafloor sedimentary metagenomes.</title>
        <authorList>
            <person name="Kawai M."/>
            <person name="Futagami T."/>
            <person name="Toyoda A."/>
            <person name="Takaki Y."/>
            <person name="Nishi S."/>
            <person name="Hori S."/>
            <person name="Arai W."/>
            <person name="Tsubouchi T."/>
            <person name="Morono Y."/>
            <person name="Uchiyama I."/>
            <person name="Ito T."/>
            <person name="Fujiyama A."/>
            <person name="Inagaki F."/>
            <person name="Takami H."/>
        </authorList>
    </citation>
    <scope>NUCLEOTIDE SEQUENCE</scope>
    <source>
        <strain evidence="2">Expedition CK06-06</strain>
    </source>
</reference>